<organism evidence="1 2">
    <name type="scientific">Scophthalmus maximus</name>
    <name type="common">Turbot</name>
    <name type="synonym">Psetta maxima</name>
    <dbReference type="NCBI Taxonomy" id="52904"/>
    <lineage>
        <taxon>Eukaryota</taxon>
        <taxon>Metazoa</taxon>
        <taxon>Chordata</taxon>
        <taxon>Craniata</taxon>
        <taxon>Vertebrata</taxon>
        <taxon>Euteleostomi</taxon>
        <taxon>Actinopterygii</taxon>
        <taxon>Neopterygii</taxon>
        <taxon>Teleostei</taxon>
        <taxon>Neoteleostei</taxon>
        <taxon>Acanthomorphata</taxon>
        <taxon>Carangaria</taxon>
        <taxon>Pleuronectiformes</taxon>
        <taxon>Pleuronectoidei</taxon>
        <taxon>Scophthalmidae</taxon>
        <taxon>Scophthalmus</taxon>
    </lineage>
</organism>
<dbReference type="EMBL" id="VEVO01000005">
    <property type="protein sequence ID" value="KAF0042488.1"/>
    <property type="molecule type" value="Genomic_DNA"/>
</dbReference>
<dbReference type="AlphaFoldDB" id="A0A6A4TDL2"/>
<reference evidence="1 2" key="1">
    <citation type="submission" date="2019-06" db="EMBL/GenBank/DDBJ databases">
        <title>Draft genomes of female and male turbot (Scophthalmus maximus).</title>
        <authorList>
            <person name="Xu H."/>
            <person name="Xu X.-W."/>
            <person name="Shao C."/>
            <person name="Chen S."/>
        </authorList>
    </citation>
    <scope>NUCLEOTIDE SEQUENCE [LARGE SCALE GENOMIC DNA]</scope>
    <source>
        <strain evidence="1">Ysfricsl-2016a</strain>
        <tissue evidence="1">Blood</tissue>
    </source>
</reference>
<dbReference type="Proteomes" id="UP000438429">
    <property type="component" value="Unassembled WGS sequence"/>
</dbReference>
<accession>A0A6A4TDL2</accession>
<evidence type="ECO:0000313" key="2">
    <source>
        <dbReference type="Proteomes" id="UP000438429"/>
    </source>
</evidence>
<gene>
    <name evidence="1" type="ORF">F2P81_006020</name>
</gene>
<proteinExistence type="predicted"/>
<sequence>MASAQTTGDLLRKKEMFQLQLDNIPICTPFADISNCPQESHEKRKHCSCNSAAVPTSAAAPTPADGPPSKRACVSAIAASYVDQEDNGIMSNPISSRHSPTLILKFKPQVFNKRITSCRNLKADSIVAG</sequence>
<name>A0A6A4TDL2_SCOMX</name>
<comment type="caution">
    <text evidence="1">The sequence shown here is derived from an EMBL/GenBank/DDBJ whole genome shotgun (WGS) entry which is preliminary data.</text>
</comment>
<evidence type="ECO:0000313" key="1">
    <source>
        <dbReference type="EMBL" id="KAF0042488.1"/>
    </source>
</evidence>
<protein>
    <submittedName>
        <fullName evidence="1">Uncharacterized protein</fullName>
    </submittedName>
</protein>